<dbReference type="InterPro" id="IPR036390">
    <property type="entry name" value="WH_DNA-bd_sf"/>
</dbReference>
<dbReference type="PROSITE" id="PS51078">
    <property type="entry name" value="ICLR_ED"/>
    <property type="match status" value="1"/>
</dbReference>
<evidence type="ECO:0000313" key="6">
    <source>
        <dbReference type="Proteomes" id="UP001063475"/>
    </source>
</evidence>
<dbReference type="EMBL" id="JAMSHA010000007">
    <property type="protein sequence ID" value="MCV2223968.1"/>
    <property type="molecule type" value="Genomic_DNA"/>
</dbReference>
<protein>
    <submittedName>
        <fullName evidence="5">Helix-turn-helix domain-containing protein</fullName>
    </submittedName>
</protein>
<dbReference type="InterPro" id="IPR029016">
    <property type="entry name" value="GAF-like_dom_sf"/>
</dbReference>
<dbReference type="Pfam" id="PF01614">
    <property type="entry name" value="IclR_C"/>
    <property type="match status" value="1"/>
</dbReference>
<dbReference type="PANTHER" id="PTHR30136:SF35">
    <property type="entry name" value="HTH-TYPE TRANSCRIPTIONAL REGULATOR RV1719"/>
    <property type="match status" value="1"/>
</dbReference>
<dbReference type="InterPro" id="IPR050707">
    <property type="entry name" value="HTH_MetabolicPath_Reg"/>
</dbReference>
<dbReference type="Gene3D" id="3.30.450.40">
    <property type="match status" value="1"/>
</dbReference>
<evidence type="ECO:0000259" key="4">
    <source>
        <dbReference type="PROSITE" id="PS51078"/>
    </source>
</evidence>
<keyword evidence="2" id="KW-0238">DNA-binding</keyword>
<dbReference type="PANTHER" id="PTHR30136">
    <property type="entry name" value="HELIX-TURN-HELIX TRANSCRIPTIONAL REGULATOR, ICLR FAMILY"/>
    <property type="match status" value="1"/>
</dbReference>
<gene>
    <name evidence="5" type="ORF">ND528_20615</name>
</gene>
<accession>A0ABT2XZ43</accession>
<name>A0ABT2XZ43_9PSED</name>
<organism evidence="5 6">
    <name type="scientific">Pseudomonas mercuritolerans</name>
    <dbReference type="NCBI Taxonomy" id="2951809"/>
    <lineage>
        <taxon>Bacteria</taxon>
        <taxon>Pseudomonadati</taxon>
        <taxon>Pseudomonadota</taxon>
        <taxon>Gammaproteobacteria</taxon>
        <taxon>Pseudomonadales</taxon>
        <taxon>Pseudomonadaceae</taxon>
        <taxon>Pseudomonas</taxon>
    </lineage>
</organism>
<sequence length="489" mass="52854">MDALVRRTGAEPWGVRELAAELSESRSTVNRILVSLVEIGLASEVGVGKYSIGPRIDVLTQSLIDSSVLLGRSSESLGELADASKCTALVSVLCPRSNGYFIAACSEAKAALTFRPELGVVYPLTFGDIGRKFAEFIGANDSRLKTSGAAGGDDCIFPDHDALGLMSESEFPSALSIVVSETASGLIMSASFHSAGSSGSKGLRHLDTDIQRVVEKIQAGIDSKSVDRLQVINNVCAQDAKSTVSRLERLLLLACVFPQGIKNSVGLHDHLLCNAATAKRLIESGIQAELVSLVETTLYPGPRLYQWAARVNSAHRDLADITRKILSSLVQETGETIALLSYDETTQRAEFLDVIPGWRPIQYKLQVNVDVPLYAGAAGKAVLAYCDPQLVDSLKLERITEATITSRKLLKEELKDIKERGWATGEGERVLGAFGLAVPFFVDGKIRGSISATIPQYRKSERDLPTLSTLMREATEKIERLLSLGIKFE</sequence>
<proteinExistence type="predicted"/>
<reference evidence="5" key="1">
    <citation type="submission" date="2022-06" db="EMBL/GenBank/DDBJ databases">
        <title>De novo draft assembly of the Pseudomonas mercurotoleraris sp. nov., isolated from the plants rhizosphere.</title>
        <authorList>
            <person name="Robas M."/>
            <person name="Gonzalez D."/>
            <person name="Fernandez V.M."/>
            <person name="Luna L."/>
            <person name="Provanza A."/>
            <person name="Jimenez P.A."/>
        </authorList>
    </citation>
    <scope>NUCLEOTIDE SEQUENCE</scope>
    <source>
        <strain evidence="5">SAICEUPSM</strain>
    </source>
</reference>
<dbReference type="SUPFAM" id="SSF55781">
    <property type="entry name" value="GAF domain-like"/>
    <property type="match status" value="1"/>
</dbReference>
<dbReference type="InterPro" id="IPR014757">
    <property type="entry name" value="Tscrpt_reg_IclR_C"/>
</dbReference>
<keyword evidence="3" id="KW-0804">Transcription</keyword>
<evidence type="ECO:0000256" key="3">
    <source>
        <dbReference type="ARBA" id="ARBA00023163"/>
    </source>
</evidence>
<dbReference type="Proteomes" id="UP001063475">
    <property type="component" value="Unassembled WGS sequence"/>
</dbReference>
<evidence type="ECO:0000313" key="5">
    <source>
        <dbReference type="EMBL" id="MCV2223968.1"/>
    </source>
</evidence>
<dbReference type="SUPFAM" id="SSF46785">
    <property type="entry name" value="Winged helix' DNA-binding domain"/>
    <property type="match status" value="1"/>
</dbReference>
<comment type="caution">
    <text evidence="5">The sequence shown here is derived from an EMBL/GenBank/DDBJ whole genome shotgun (WGS) entry which is preliminary data.</text>
</comment>
<dbReference type="InterPro" id="IPR005471">
    <property type="entry name" value="Tscrpt_reg_IclR_N"/>
</dbReference>
<dbReference type="Pfam" id="PF09339">
    <property type="entry name" value="HTH_IclR"/>
    <property type="match status" value="1"/>
</dbReference>
<feature type="domain" description="IclR-ED" evidence="4">
    <location>
        <begin position="303"/>
        <end position="484"/>
    </location>
</feature>
<dbReference type="InterPro" id="IPR036388">
    <property type="entry name" value="WH-like_DNA-bd_sf"/>
</dbReference>
<keyword evidence="1" id="KW-0805">Transcription regulation</keyword>
<evidence type="ECO:0000256" key="1">
    <source>
        <dbReference type="ARBA" id="ARBA00023015"/>
    </source>
</evidence>
<evidence type="ECO:0000256" key="2">
    <source>
        <dbReference type="ARBA" id="ARBA00023125"/>
    </source>
</evidence>
<keyword evidence="6" id="KW-1185">Reference proteome</keyword>
<dbReference type="Gene3D" id="1.10.10.10">
    <property type="entry name" value="Winged helix-like DNA-binding domain superfamily/Winged helix DNA-binding domain"/>
    <property type="match status" value="1"/>
</dbReference>